<feature type="compositionally biased region" description="Low complexity" evidence="7">
    <location>
        <begin position="245"/>
        <end position="254"/>
    </location>
</feature>
<name>A0A448YM64_BRENA</name>
<dbReference type="Gene3D" id="3.90.70.10">
    <property type="entry name" value="Cysteine proteinases"/>
    <property type="match status" value="1"/>
</dbReference>
<dbReference type="InParanoid" id="A0A448YM64"/>
<organism evidence="9 10">
    <name type="scientific">Brettanomyces naardenensis</name>
    <name type="common">Yeast</name>
    <dbReference type="NCBI Taxonomy" id="13370"/>
    <lineage>
        <taxon>Eukaryota</taxon>
        <taxon>Fungi</taxon>
        <taxon>Dikarya</taxon>
        <taxon>Ascomycota</taxon>
        <taxon>Saccharomycotina</taxon>
        <taxon>Pichiomycetes</taxon>
        <taxon>Pichiales</taxon>
        <taxon>Pichiaceae</taxon>
        <taxon>Brettanomyces</taxon>
    </lineage>
</organism>
<keyword evidence="2 6" id="KW-0645">Protease</keyword>
<evidence type="ECO:0000313" key="9">
    <source>
        <dbReference type="EMBL" id="VEU21977.1"/>
    </source>
</evidence>
<gene>
    <name evidence="9" type="ORF">BRENAR_LOCUS2709</name>
</gene>
<dbReference type="PROSITE" id="PS00972">
    <property type="entry name" value="USP_1"/>
    <property type="match status" value="1"/>
</dbReference>
<keyword evidence="10" id="KW-1185">Reference proteome</keyword>
<feature type="compositionally biased region" description="Basic and acidic residues" evidence="7">
    <location>
        <begin position="182"/>
        <end position="206"/>
    </location>
</feature>
<dbReference type="Proteomes" id="UP000290900">
    <property type="component" value="Unassembled WGS sequence"/>
</dbReference>
<dbReference type="OrthoDB" id="429671at2759"/>
<evidence type="ECO:0000256" key="5">
    <source>
        <dbReference type="ARBA" id="ARBA00022807"/>
    </source>
</evidence>
<dbReference type="InterPro" id="IPR018200">
    <property type="entry name" value="USP_CS"/>
</dbReference>
<keyword evidence="5 6" id="KW-0788">Thiol protease</keyword>
<dbReference type="InterPro" id="IPR001394">
    <property type="entry name" value="Peptidase_C19_UCH"/>
</dbReference>
<dbReference type="STRING" id="13370.A0A448YM64"/>
<dbReference type="PANTHER" id="PTHR24006:SF687">
    <property type="entry name" value="UBIQUITIN CARBOXYL-TERMINAL HYDROLASE 10"/>
    <property type="match status" value="1"/>
</dbReference>
<feature type="domain" description="USP" evidence="8">
    <location>
        <begin position="340"/>
        <end position="759"/>
    </location>
</feature>
<dbReference type="PANTHER" id="PTHR24006">
    <property type="entry name" value="UBIQUITIN CARBOXYL-TERMINAL HYDROLASE"/>
    <property type="match status" value="1"/>
</dbReference>
<proteinExistence type="inferred from homology"/>
<evidence type="ECO:0000256" key="6">
    <source>
        <dbReference type="RuleBase" id="RU366025"/>
    </source>
</evidence>
<protein>
    <recommendedName>
        <fullName evidence="6">Ubiquitin carboxyl-terminal hydrolase</fullName>
        <ecNumber evidence="6">3.4.19.12</ecNumber>
    </recommendedName>
</protein>
<dbReference type="PROSITE" id="PS50235">
    <property type="entry name" value="USP_3"/>
    <property type="match status" value="1"/>
</dbReference>
<feature type="region of interest" description="Disordered" evidence="7">
    <location>
        <begin position="243"/>
        <end position="299"/>
    </location>
</feature>
<dbReference type="PROSITE" id="PS00973">
    <property type="entry name" value="USP_2"/>
    <property type="match status" value="1"/>
</dbReference>
<dbReference type="EC" id="3.4.19.12" evidence="6"/>
<sequence>MTQTETAIATTSIANTETYISSKDLSISSQVQDGCITIKNDKLLDTANPTTILSERDEQRFQDNLVRNKEFKVLTLSRFNKHVSHSLPLYFGTNETEFSIYRKRALRNRRLSANPKYPDGEVDGAHYHKRISTRNLKVRIRIGHSKGAFVPPLVSRGESGERGQLADSKGTEKPKGPVKPIESIEPKEVEEHKEVKESQEAEEVKETTPQPRKPSAPVTPVPSAAPSTPGLKWSEAIQKGLLRKSSSNGSSPISHPMHSNEVNGVVNRSTPPTTSTVSTSSRSASASSTTNADSSISSTTPFVGDDSLKSLGLVALKVMYNPGYLTSVIEHRKSDLIFPHGLLNTGSICYMNSVLQMLFECQPFSQLLNIVRDNTVASFDTSRTPLIDALLLLHDSFKKHPSSDGEFASKSEAINPLAFYTSISRLDRFHNLEWGRQEDAEEFLGFLLDGLHEEFIGSVANVSLEDAYKFSATIQDKEAAGRIEDAVRSIKSAKSDGYGTEAQDDDNQGGWNEVGSNRKISVKRTFEFKPSPIAQLFGGQFRSILQVPNSKKSSITLDPFMHVQLDISDPETSDLVTAFKKFAEVEEISYGNQRAKKQNLIDKLPKILIIHLKRFSFVTIDEGEEGTDYEVVSSKRRKHALQSPEQEEERTKKPLEGRIEKIHKRIAYEHELTLPSSCISAMAHGLPKYRLIGVIYHHGRTAEGGHYTADVLEPSGDWIRIDDTQISKISSNEVIENGISGGTLANNSKSAYLLMYQQIS</sequence>
<dbReference type="GO" id="GO:0005829">
    <property type="term" value="C:cytosol"/>
    <property type="evidence" value="ECO:0007669"/>
    <property type="project" value="TreeGrafter"/>
</dbReference>
<dbReference type="EMBL" id="CAACVR010000015">
    <property type="protein sequence ID" value="VEU21977.1"/>
    <property type="molecule type" value="Genomic_DNA"/>
</dbReference>
<dbReference type="GO" id="GO:0005634">
    <property type="term" value="C:nucleus"/>
    <property type="evidence" value="ECO:0007669"/>
    <property type="project" value="TreeGrafter"/>
</dbReference>
<feature type="region of interest" description="Disordered" evidence="7">
    <location>
        <begin position="494"/>
        <end position="514"/>
    </location>
</feature>
<feature type="compositionally biased region" description="Pro residues" evidence="7">
    <location>
        <begin position="211"/>
        <end position="220"/>
    </location>
</feature>
<reference evidence="9 10" key="1">
    <citation type="submission" date="2018-12" db="EMBL/GenBank/DDBJ databases">
        <authorList>
            <person name="Tiukova I."/>
            <person name="Dainat J."/>
        </authorList>
    </citation>
    <scope>NUCLEOTIDE SEQUENCE [LARGE SCALE GENOMIC DNA]</scope>
</reference>
<evidence type="ECO:0000256" key="4">
    <source>
        <dbReference type="ARBA" id="ARBA00022801"/>
    </source>
</evidence>
<dbReference type="AlphaFoldDB" id="A0A448YM64"/>
<feature type="region of interest" description="Disordered" evidence="7">
    <location>
        <begin position="149"/>
        <end position="231"/>
    </location>
</feature>
<dbReference type="Pfam" id="PF00443">
    <property type="entry name" value="UCH"/>
    <property type="match status" value="1"/>
</dbReference>
<evidence type="ECO:0000256" key="1">
    <source>
        <dbReference type="ARBA" id="ARBA00000707"/>
    </source>
</evidence>
<dbReference type="InterPro" id="IPR038765">
    <property type="entry name" value="Papain-like_cys_pep_sf"/>
</dbReference>
<dbReference type="SUPFAM" id="SSF54001">
    <property type="entry name" value="Cysteine proteinases"/>
    <property type="match status" value="1"/>
</dbReference>
<comment type="similarity">
    <text evidence="6">Belongs to the peptidase C19 family.</text>
</comment>
<dbReference type="CDD" id="cd02257">
    <property type="entry name" value="Peptidase_C19"/>
    <property type="match status" value="1"/>
</dbReference>
<evidence type="ECO:0000259" key="8">
    <source>
        <dbReference type="PROSITE" id="PS50235"/>
    </source>
</evidence>
<evidence type="ECO:0000256" key="3">
    <source>
        <dbReference type="ARBA" id="ARBA00022786"/>
    </source>
</evidence>
<comment type="catalytic activity">
    <reaction evidence="1 6">
        <text>Thiol-dependent hydrolysis of ester, thioester, amide, peptide and isopeptide bonds formed by the C-terminal Gly of ubiquitin (a 76-residue protein attached to proteins as an intracellular targeting signal).</text>
        <dbReference type="EC" id="3.4.19.12"/>
    </reaction>
</comment>
<feature type="compositionally biased region" description="Low complexity" evidence="7">
    <location>
        <begin position="269"/>
        <end position="299"/>
    </location>
</feature>
<dbReference type="GO" id="GO:0004843">
    <property type="term" value="F:cysteine-type deubiquitinase activity"/>
    <property type="evidence" value="ECO:0007669"/>
    <property type="project" value="UniProtKB-UniRule"/>
</dbReference>
<keyword evidence="3 6" id="KW-0833">Ubl conjugation pathway</keyword>
<dbReference type="GO" id="GO:0006508">
    <property type="term" value="P:proteolysis"/>
    <property type="evidence" value="ECO:0007669"/>
    <property type="project" value="UniProtKB-KW"/>
</dbReference>
<dbReference type="InterPro" id="IPR028889">
    <property type="entry name" value="USP"/>
</dbReference>
<evidence type="ECO:0000313" key="10">
    <source>
        <dbReference type="Proteomes" id="UP000290900"/>
    </source>
</evidence>
<keyword evidence="4 6" id="KW-0378">Hydrolase</keyword>
<dbReference type="GO" id="GO:0016579">
    <property type="term" value="P:protein deubiquitination"/>
    <property type="evidence" value="ECO:0007669"/>
    <property type="project" value="InterPro"/>
</dbReference>
<dbReference type="InterPro" id="IPR050164">
    <property type="entry name" value="Peptidase_C19"/>
</dbReference>
<evidence type="ECO:0000256" key="2">
    <source>
        <dbReference type="ARBA" id="ARBA00022670"/>
    </source>
</evidence>
<accession>A0A448YM64</accession>
<dbReference type="FunCoup" id="A0A448YM64">
    <property type="interactions" value="841"/>
</dbReference>
<evidence type="ECO:0000256" key="7">
    <source>
        <dbReference type="SAM" id="MobiDB-lite"/>
    </source>
</evidence>